<dbReference type="GO" id="GO:0012505">
    <property type="term" value="C:endomembrane system"/>
    <property type="evidence" value="ECO:0007669"/>
    <property type="project" value="TreeGrafter"/>
</dbReference>
<evidence type="ECO:0000259" key="4">
    <source>
        <dbReference type="SMART" id="SM01117"/>
    </source>
</evidence>
<organism evidence="5 6">
    <name type="scientific">Neohortaea acidophila</name>
    <dbReference type="NCBI Taxonomy" id="245834"/>
    <lineage>
        <taxon>Eukaryota</taxon>
        <taxon>Fungi</taxon>
        <taxon>Dikarya</taxon>
        <taxon>Ascomycota</taxon>
        <taxon>Pezizomycotina</taxon>
        <taxon>Dothideomycetes</taxon>
        <taxon>Dothideomycetidae</taxon>
        <taxon>Mycosphaerellales</taxon>
        <taxon>Teratosphaeriaceae</taxon>
        <taxon>Neohortaea</taxon>
    </lineage>
</organism>
<evidence type="ECO:0000256" key="3">
    <source>
        <dbReference type="SAM" id="SignalP"/>
    </source>
</evidence>
<accession>A0A6A6Q0L8</accession>
<reference evidence="5" key="1">
    <citation type="journal article" date="2020" name="Stud. Mycol.">
        <title>101 Dothideomycetes genomes: a test case for predicting lifestyles and emergence of pathogens.</title>
        <authorList>
            <person name="Haridas S."/>
            <person name="Albert R."/>
            <person name="Binder M."/>
            <person name="Bloem J."/>
            <person name="Labutti K."/>
            <person name="Salamov A."/>
            <person name="Andreopoulos B."/>
            <person name="Baker S."/>
            <person name="Barry K."/>
            <person name="Bills G."/>
            <person name="Bluhm B."/>
            <person name="Cannon C."/>
            <person name="Castanera R."/>
            <person name="Culley D."/>
            <person name="Daum C."/>
            <person name="Ezra D."/>
            <person name="Gonzalez J."/>
            <person name="Henrissat B."/>
            <person name="Kuo A."/>
            <person name="Liang C."/>
            <person name="Lipzen A."/>
            <person name="Lutzoni F."/>
            <person name="Magnuson J."/>
            <person name="Mondo S."/>
            <person name="Nolan M."/>
            <person name="Ohm R."/>
            <person name="Pangilinan J."/>
            <person name="Park H.-J."/>
            <person name="Ramirez L."/>
            <person name="Alfaro M."/>
            <person name="Sun H."/>
            <person name="Tritt A."/>
            <person name="Yoshinaga Y."/>
            <person name="Zwiers L.-H."/>
            <person name="Turgeon B."/>
            <person name="Goodwin S."/>
            <person name="Spatafora J."/>
            <person name="Crous P."/>
            <person name="Grigoriev I."/>
        </authorList>
    </citation>
    <scope>NUCLEOTIDE SEQUENCE</scope>
    <source>
        <strain evidence="5">CBS 113389</strain>
    </source>
</reference>
<dbReference type="SMART" id="SM01117">
    <property type="entry name" value="Cyt-b5"/>
    <property type="match status" value="1"/>
</dbReference>
<dbReference type="EMBL" id="MU001632">
    <property type="protein sequence ID" value="KAF2485950.1"/>
    <property type="molecule type" value="Genomic_DNA"/>
</dbReference>
<dbReference type="AlphaFoldDB" id="A0A6A6Q0L8"/>
<evidence type="ECO:0000256" key="2">
    <source>
        <dbReference type="SAM" id="MobiDB-lite"/>
    </source>
</evidence>
<keyword evidence="6" id="KW-1185">Reference proteome</keyword>
<comment type="similarity">
    <text evidence="1">Belongs to the cytochrome b5 family. MAPR subfamily.</text>
</comment>
<feature type="signal peptide" evidence="3">
    <location>
        <begin position="1"/>
        <end position="20"/>
    </location>
</feature>
<dbReference type="RefSeq" id="XP_033592519.1">
    <property type="nucleotide sequence ID" value="XM_033732533.1"/>
</dbReference>
<protein>
    <recommendedName>
        <fullName evidence="4">Cytochrome b5 heme-binding domain-containing protein</fullName>
    </recommendedName>
</protein>
<dbReference type="Pfam" id="PF00173">
    <property type="entry name" value="Cyt-b5"/>
    <property type="match status" value="1"/>
</dbReference>
<feature type="compositionally biased region" description="Gly residues" evidence="2">
    <location>
        <begin position="227"/>
        <end position="239"/>
    </location>
</feature>
<proteinExistence type="inferred from homology"/>
<dbReference type="InterPro" id="IPR036400">
    <property type="entry name" value="Cyt_B5-like_heme/steroid_sf"/>
</dbReference>
<name>A0A6A6Q0L8_9PEZI</name>
<feature type="region of interest" description="Disordered" evidence="2">
    <location>
        <begin position="227"/>
        <end position="247"/>
    </location>
</feature>
<feature type="chain" id="PRO_5025407330" description="Cytochrome b5 heme-binding domain-containing protein" evidence="3">
    <location>
        <begin position="21"/>
        <end position="267"/>
    </location>
</feature>
<dbReference type="PANTHER" id="PTHR10281:SF76">
    <property type="entry name" value="CALCUTTA CUP-RELATED"/>
    <property type="match status" value="1"/>
</dbReference>
<evidence type="ECO:0000256" key="1">
    <source>
        <dbReference type="ARBA" id="ARBA00038357"/>
    </source>
</evidence>
<dbReference type="OrthoDB" id="10257697at2759"/>
<sequence length="267" mass="28919">MAPRKMALAALLCLSTSVLADLQLTEAALREYDGTDPTKPIYLALGGTIYDVSVSPDFYGPGGHYHHFVGKDASRAWVTECWDDAEQLTWRMDGVEDMYMPKYLDEQMEQAATGEADIEGGAEYGMAELAGMAQAVMQKLGKISDKEIARRRKEDIVEAKQAVQERLDHWTAFFAKNDKYKTVGRVVLDTDKPEPPKICAAALKKRPLKGGKLDKIMKAKGGAAGLMGGKGGAKAGAEGGDAANMPDFVKDKLKGAESLDGEVKDEL</sequence>
<dbReference type="GO" id="GO:0016020">
    <property type="term" value="C:membrane"/>
    <property type="evidence" value="ECO:0007669"/>
    <property type="project" value="TreeGrafter"/>
</dbReference>
<dbReference type="SUPFAM" id="SSF55856">
    <property type="entry name" value="Cytochrome b5-like heme/steroid binding domain"/>
    <property type="match status" value="1"/>
</dbReference>
<feature type="domain" description="Cytochrome b5 heme-binding" evidence="4">
    <location>
        <begin position="24"/>
        <end position="117"/>
    </location>
</feature>
<gene>
    <name evidence="5" type="ORF">BDY17DRAFT_290591</name>
</gene>
<keyword evidence="3" id="KW-0732">Signal</keyword>
<dbReference type="Gene3D" id="3.10.120.10">
    <property type="entry name" value="Cytochrome b5-like heme/steroid binding domain"/>
    <property type="match status" value="1"/>
</dbReference>
<evidence type="ECO:0000313" key="6">
    <source>
        <dbReference type="Proteomes" id="UP000799767"/>
    </source>
</evidence>
<dbReference type="PANTHER" id="PTHR10281">
    <property type="entry name" value="MEMBRANE-ASSOCIATED PROGESTERONE RECEPTOR COMPONENT-RELATED"/>
    <property type="match status" value="1"/>
</dbReference>
<dbReference type="InterPro" id="IPR001199">
    <property type="entry name" value="Cyt_B5-like_heme/steroid-bd"/>
</dbReference>
<dbReference type="InterPro" id="IPR050577">
    <property type="entry name" value="MAPR/NEUFC/NENF-like"/>
</dbReference>
<dbReference type="Proteomes" id="UP000799767">
    <property type="component" value="Unassembled WGS sequence"/>
</dbReference>
<evidence type="ECO:0000313" key="5">
    <source>
        <dbReference type="EMBL" id="KAF2485950.1"/>
    </source>
</evidence>
<dbReference type="GeneID" id="54473535"/>